<dbReference type="Proteomes" id="UP001359308">
    <property type="component" value="Chromosome"/>
</dbReference>
<proteinExistence type="predicted"/>
<gene>
    <name evidence="1" type="ORF">N4J17_09035</name>
</gene>
<dbReference type="Gene3D" id="3.30.70.1290">
    <property type="entry name" value="Transposase IS200-like"/>
    <property type="match status" value="1"/>
</dbReference>
<dbReference type="RefSeq" id="WP_198321822.1">
    <property type="nucleotide sequence ID" value="NZ_CP104311.1"/>
</dbReference>
<keyword evidence="2" id="KW-1185">Reference proteome</keyword>
<sequence length="161" mass="17877">MSVSRGKGTCPDDRRAFVPGGTGFFTLNLLQSHGNDLLVREIALSGETASRVRSHPPFRIDAWDVLPDHVHCVWTLPPGDSDFSRRWRLIQNGFLRALSNTEHRSDIRQAAGEGGRRTRWHRVWSLSGSVRIFVWGAEKDFSTVPPPGSSLPAGFESAANE</sequence>
<name>A0ABZ2F2Y0_METCP</name>
<dbReference type="InterPro" id="IPR052715">
    <property type="entry name" value="RAYT_transposase"/>
</dbReference>
<evidence type="ECO:0000313" key="1">
    <source>
        <dbReference type="EMBL" id="WWF00632.1"/>
    </source>
</evidence>
<accession>A0ABZ2F2Y0</accession>
<protein>
    <recommendedName>
        <fullName evidence="3">Transposase IS200-like domain-containing protein</fullName>
    </recommendedName>
</protein>
<organism evidence="1 2">
    <name type="scientific">Methylococcus capsulatus</name>
    <dbReference type="NCBI Taxonomy" id="414"/>
    <lineage>
        <taxon>Bacteria</taxon>
        <taxon>Pseudomonadati</taxon>
        <taxon>Pseudomonadota</taxon>
        <taxon>Gammaproteobacteria</taxon>
        <taxon>Methylococcales</taxon>
        <taxon>Methylococcaceae</taxon>
        <taxon>Methylococcus</taxon>
    </lineage>
</organism>
<dbReference type="PANTHER" id="PTHR36966:SF1">
    <property type="entry name" value="REP-ASSOCIATED TYROSINE TRANSPOSASE"/>
    <property type="match status" value="1"/>
</dbReference>
<dbReference type="InterPro" id="IPR036515">
    <property type="entry name" value="Transposase_17_sf"/>
</dbReference>
<reference evidence="1 2" key="1">
    <citation type="submission" date="2022-09" db="EMBL/GenBank/DDBJ databases">
        <authorList>
            <person name="Giprobiosintez L."/>
        </authorList>
    </citation>
    <scope>NUCLEOTIDE SEQUENCE [LARGE SCALE GENOMIC DNA]</scope>
    <source>
        <strain evidence="2">VKPM-B-12549 (GBS-15)</strain>
    </source>
</reference>
<evidence type="ECO:0008006" key="3">
    <source>
        <dbReference type="Google" id="ProtNLM"/>
    </source>
</evidence>
<dbReference type="EMBL" id="CP104311">
    <property type="protein sequence ID" value="WWF00632.1"/>
    <property type="molecule type" value="Genomic_DNA"/>
</dbReference>
<dbReference type="PANTHER" id="PTHR36966">
    <property type="entry name" value="REP-ASSOCIATED TYROSINE TRANSPOSASE"/>
    <property type="match status" value="1"/>
</dbReference>
<dbReference type="NCBIfam" id="NF047646">
    <property type="entry name" value="REP_Tyr_transpos"/>
    <property type="match status" value="1"/>
</dbReference>
<evidence type="ECO:0000313" key="2">
    <source>
        <dbReference type="Proteomes" id="UP001359308"/>
    </source>
</evidence>
<dbReference type="SUPFAM" id="SSF143422">
    <property type="entry name" value="Transposase IS200-like"/>
    <property type="match status" value="1"/>
</dbReference>